<feature type="chain" id="PRO_5011332059" description="Carboxylic ester hydrolase" evidence="3">
    <location>
        <begin position="29"/>
        <end position="540"/>
    </location>
</feature>
<sequence length="540" mass="56199">MLGGRLAGLAAGVVAVAGLAVVAPDAGAAVRDGADDGVVSTDAGMIRGVVGERGRAFLGVPFAQAPVGELRWRAPQQAASWSGVRDTVSPGPLCAQNPSPAGGSPTGSTAEDCLYLNVYTPAGARPGADLPVMVWLHGGGFVIGGGSLYDPEALADKTNSVVVTTNYRLGALGFLALPGLTAADPALNFGIQDQQAALRWTRGNIENFGGDRDRVMLFGESAGAASVCVNLTSPRAEGLFHRAVMQSGACAFARPGGKPVADKYARSQKFAAKLGCPDGPAQIDCLRGKDVKDLLGPAGDENPLLSAEGWGPVVDGAVLPGDPAGRMEAGKFHRMPIMLGTNRDEGRLFTYLAYGPRGITEDEYRKLLVAMTGSEAAANTIAGIYSTQRYGTPVNALSAIITDTGFAFNTDRVAKAISGRTPTYAYEFTDADAPLSPALTDLRIGAYHGGEIQYLLTMPSTPLLNDAQRALSTQMMGYWGNFAATGNPNRGAAVPPWPAFNVFSTPYRNLNPSGSPATFSLGAYQLTHNLPFWKFVGALG</sequence>
<evidence type="ECO:0000256" key="3">
    <source>
        <dbReference type="RuleBase" id="RU361235"/>
    </source>
</evidence>
<evidence type="ECO:0000313" key="5">
    <source>
        <dbReference type="EMBL" id="SDD31112.1"/>
    </source>
</evidence>
<dbReference type="PROSITE" id="PS00122">
    <property type="entry name" value="CARBOXYLESTERASE_B_1"/>
    <property type="match status" value="1"/>
</dbReference>
<dbReference type="InterPro" id="IPR050309">
    <property type="entry name" value="Type-B_Carboxylest/Lipase"/>
</dbReference>
<dbReference type="GO" id="GO:0016787">
    <property type="term" value="F:hydrolase activity"/>
    <property type="evidence" value="ECO:0007669"/>
    <property type="project" value="UniProtKB-KW"/>
</dbReference>
<dbReference type="PROSITE" id="PS00941">
    <property type="entry name" value="CARBOXYLESTERASE_B_2"/>
    <property type="match status" value="1"/>
</dbReference>
<evidence type="ECO:0000256" key="2">
    <source>
        <dbReference type="ARBA" id="ARBA00022801"/>
    </source>
</evidence>
<keyword evidence="6" id="KW-1185">Reference proteome</keyword>
<dbReference type="InterPro" id="IPR019819">
    <property type="entry name" value="Carboxylesterase_B_CS"/>
</dbReference>
<keyword evidence="3" id="KW-0732">Signal</keyword>
<dbReference type="SUPFAM" id="SSF53474">
    <property type="entry name" value="alpha/beta-Hydrolases"/>
    <property type="match status" value="1"/>
</dbReference>
<feature type="domain" description="Carboxylesterase type B" evidence="4">
    <location>
        <begin position="36"/>
        <end position="514"/>
    </location>
</feature>
<keyword evidence="2 3" id="KW-0378">Hydrolase</keyword>
<dbReference type="InterPro" id="IPR029058">
    <property type="entry name" value="AB_hydrolase_fold"/>
</dbReference>
<name>A0A1G6TPK4_9PSEU</name>
<accession>A0A1G6TPK4</accession>
<dbReference type="STRING" id="1271860.SAMN05216174_109256"/>
<evidence type="ECO:0000256" key="1">
    <source>
        <dbReference type="ARBA" id="ARBA00005964"/>
    </source>
</evidence>
<dbReference type="Proteomes" id="UP000199501">
    <property type="component" value="Unassembled WGS sequence"/>
</dbReference>
<dbReference type="Pfam" id="PF00135">
    <property type="entry name" value="COesterase"/>
    <property type="match status" value="1"/>
</dbReference>
<reference evidence="6" key="1">
    <citation type="submission" date="2016-10" db="EMBL/GenBank/DDBJ databases">
        <authorList>
            <person name="Varghese N."/>
            <person name="Submissions S."/>
        </authorList>
    </citation>
    <scope>NUCLEOTIDE SEQUENCE [LARGE SCALE GENOMIC DNA]</scope>
    <source>
        <strain evidence="6">IBRC-M 10403</strain>
    </source>
</reference>
<protein>
    <recommendedName>
        <fullName evidence="3">Carboxylic ester hydrolase</fullName>
        <ecNumber evidence="3">3.1.1.-</ecNumber>
    </recommendedName>
</protein>
<dbReference type="InterPro" id="IPR002018">
    <property type="entry name" value="CarbesteraseB"/>
</dbReference>
<dbReference type="Gene3D" id="3.40.50.1820">
    <property type="entry name" value="alpha/beta hydrolase"/>
    <property type="match status" value="1"/>
</dbReference>
<organism evidence="5 6">
    <name type="scientific">Actinokineospora iranica</name>
    <dbReference type="NCBI Taxonomy" id="1271860"/>
    <lineage>
        <taxon>Bacteria</taxon>
        <taxon>Bacillati</taxon>
        <taxon>Actinomycetota</taxon>
        <taxon>Actinomycetes</taxon>
        <taxon>Pseudonocardiales</taxon>
        <taxon>Pseudonocardiaceae</taxon>
        <taxon>Actinokineospora</taxon>
    </lineage>
</organism>
<evidence type="ECO:0000313" key="6">
    <source>
        <dbReference type="Proteomes" id="UP000199501"/>
    </source>
</evidence>
<proteinExistence type="inferred from homology"/>
<gene>
    <name evidence="5" type="ORF">SAMN05216174_109256</name>
</gene>
<feature type="signal peptide" evidence="3">
    <location>
        <begin position="1"/>
        <end position="28"/>
    </location>
</feature>
<dbReference type="InterPro" id="IPR019826">
    <property type="entry name" value="Carboxylesterase_B_AS"/>
</dbReference>
<dbReference type="PANTHER" id="PTHR11559">
    <property type="entry name" value="CARBOXYLESTERASE"/>
    <property type="match status" value="1"/>
</dbReference>
<dbReference type="AlphaFoldDB" id="A0A1G6TPK4"/>
<dbReference type="EC" id="3.1.1.-" evidence="3"/>
<comment type="similarity">
    <text evidence="1 3">Belongs to the type-B carboxylesterase/lipase family.</text>
</comment>
<evidence type="ECO:0000259" key="4">
    <source>
        <dbReference type="Pfam" id="PF00135"/>
    </source>
</evidence>
<dbReference type="EMBL" id="FMZZ01000009">
    <property type="protein sequence ID" value="SDD31112.1"/>
    <property type="molecule type" value="Genomic_DNA"/>
</dbReference>